<dbReference type="InterPro" id="IPR044068">
    <property type="entry name" value="CB"/>
</dbReference>
<sequence>MGKLREQMKADLELTGFSPKTQKIYLGQVRSFALYFKKSPEQLGERD</sequence>
<gene>
    <name evidence="5" type="ORF">HS1_002108</name>
</gene>
<keyword evidence="6" id="KW-1185">Reference proteome</keyword>
<dbReference type="Pfam" id="PF13495">
    <property type="entry name" value="Phage_int_SAM_4"/>
    <property type="match status" value="1"/>
</dbReference>
<evidence type="ECO:0000313" key="6">
    <source>
        <dbReference type="Proteomes" id="UP000070560"/>
    </source>
</evidence>
<evidence type="ECO:0000256" key="2">
    <source>
        <dbReference type="ARBA" id="ARBA00023125"/>
    </source>
</evidence>
<dbReference type="InterPro" id="IPR004107">
    <property type="entry name" value="Integrase_SAM-like_N"/>
</dbReference>
<keyword evidence="2 3" id="KW-0238">DNA-binding</keyword>
<dbReference type="AlphaFoldDB" id="A0A7U4THI6"/>
<organism evidence="5 6">
    <name type="scientific">Desulfofervidus auxilii</name>
    <dbReference type="NCBI Taxonomy" id="1621989"/>
    <lineage>
        <taxon>Bacteria</taxon>
        <taxon>Pseudomonadati</taxon>
        <taxon>Thermodesulfobacteriota</taxon>
        <taxon>Candidatus Desulfofervidia</taxon>
        <taxon>Candidatus Desulfofervidales</taxon>
        <taxon>Candidatus Desulfofervidaceae</taxon>
        <taxon>Candidatus Desulfofervidus</taxon>
    </lineage>
</organism>
<dbReference type="GO" id="GO:0015074">
    <property type="term" value="P:DNA integration"/>
    <property type="evidence" value="ECO:0007669"/>
    <property type="project" value="UniProtKB-KW"/>
</dbReference>
<dbReference type="RefSeq" id="WP_245669981.1">
    <property type="nucleotide sequence ID" value="NZ_CP013015.1"/>
</dbReference>
<dbReference type="InterPro" id="IPR010998">
    <property type="entry name" value="Integrase_recombinase_N"/>
</dbReference>
<accession>A0A7U4THI6</accession>
<proteinExistence type="predicted"/>
<keyword evidence="1" id="KW-0229">DNA integration</keyword>
<evidence type="ECO:0000313" key="5">
    <source>
        <dbReference type="EMBL" id="AMM41894.1"/>
    </source>
</evidence>
<dbReference type="KEGG" id="daw:HS1_002108"/>
<dbReference type="PROSITE" id="PS51900">
    <property type="entry name" value="CB"/>
    <property type="match status" value="1"/>
</dbReference>
<protein>
    <submittedName>
        <fullName evidence="5">Phage integrase family protein</fullName>
    </submittedName>
</protein>
<name>A0A7U4THI6_DESA2</name>
<dbReference type="EMBL" id="CP013015">
    <property type="protein sequence ID" value="AMM41894.1"/>
    <property type="molecule type" value="Genomic_DNA"/>
</dbReference>
<dbReference type="Proteomes" id="UP000070560">
    <property type="component" value="Chromosome"/>
</dbReference>
<evidence type="ECO:0000256" key="1">
    <source>
        <dbReference type="ARBA" id="ARBA00022908"/>
    </source>
</evidence>
<feature type="domain" description="Core-binding (CB)" evidence="4">
    <location>
        <begin position="1"/>
        <end position="47"/>
    </location>
</feature>
<reference evidence="5 6" key="1">
    <citation type="submission" date="2015-10" db="EMBL/GenBank/DDBJ databases">
        <title>Candidatus Desulfofervidus auxilii, a hydrogenotrophic sulfate-reducing bacterium involved in the thermophilic anaerobic oxidation of methane.</title>
        <authorList>
            <person name="Krukenberg V."/>
            <person name="Richter M."/>
            <person name="Wegener G."/>
        </authorList>
    </citation>
    <scope>NUCLEOTIDE SEQUENCE [LARGE SCALE GENOMIC DNA]</scope>
    <source>
        <strain evidence="5 6">HS1</strain>
    </source>
</reference>
<dbReference type="GO" id="GO:0003677">
    <property type="term" value="F:DNA binding"/>
    <property type="evidence" value="ECO:0007669"/>
    <property type="project" value="UniProtKB-UniRule"/>
</dbReference>
<dbReference type="Gene3D" id="1.10.150.130">
    <property type="match status" value="1"/>
</dbReference>
<evidence type="ECO:0000259" key="4">
    <source>
        <dbReference type="PROSITE" id="PS51900"/>
    </source>
</evidence>
<evidence type="ECO:0000256" key="3">
    <source>
        <dbReference type="PROSITE-ProRule" id="PRU01248"/>
    </source>
</evidence>